<reference evidence="1 4" key="1">
    <citation type="submission" date="2016-05" db="EMBL/GenBank/DDBJ databases">
        <title>Draft genome sequence of Moraxella nonliquefaciens CCUG 348T.</title>
        <authorList>
            <person name="Salva-Serra F."/>
            <person name="Engstrom-Jakobsson H."/>
            <person name="Thorell K."/>
            <person name="Gonzales-Siles L."/>
            <person name="Karlsson R."/>
            <person name="Boulund F."/>
            <person name="Engstrand L."/>
            <person name="Kristiansson E."/>
            <person name="Moore E."/>
        </authorList>
    </citation>
    <scope>NUCLEOTIDE SEQUENCE [LARGE SCALE GENOMIC DNA]</scope>
    <source>
        <strain evidence="1 4">CCUG 348</strain>
    </source>
</reference>
<dbReference type="Proteomes" id="UP000092575">
    <property type="component" value="Unassembled WGS sequence"/>
</dbReference>
<dbReference type="EMBL" id="LXTW01000033">
    <property type="protein sequence ID" value="OBX82975.1"/>
    <property type="molecule type" value="Genomic_DNA"/>
</dbReference>
<evidence type="ECO:0000313" key="4">
    <source>
        <dbReference type="Proteomes" id="UP000092575"/>
    </source>
</evidence>
<evidence type="ECO:0000313" key="1">
    <source>
        <dbReference type="EMBL" id="OBX82975.1"/>
    </source>
</evidence>
<dbReference type="STRING" id="478.A7456_06095"/>
<dbReference type="EMBL" id="CP065727">
    <property type="protein sequence ID" value="QPT43571.1"/>
    <property type="molecule type" value="Genomic_DNA"/>
</dbReference>
<dbReference type="RefSeq" id="WP_067010089.1">
    <property type="nucleotide sequence ID" value="NZ_CP065727.1"/>
</dbReference>
<evidence type="ECO:0000313" key="3">
    <source>
        <dbReference type="EMBL" id="QPT43618.1"/>
    </source>
</evidence>
<organism evidence="1 4">
    <name type="scientific">Moraxella nonliquefaciens</name>
    <dbReference type="NCBI Taxonomy" id="478"/>
    <lineage>
        <taxon>Bacteria</taxon>
        <taxon>Pseudomonadati</taxon>
        <taxon>Pseudomonadota</taxon>
        <taxon>Gammaproteobacteria</taxon>
        <taxon>Moraxellales</taxon>
        <taxon>Moraxellaceae</taxon>
        <taxon>Moraxella</taxon>
    </lineage>
</organism>
<proteinExistence type="predicted"/>
<gene>
    <name evidence="1" type="ORF">A7456_06095</name>
    <name evidence="3" type="ORF">I6G26_00105</name>
    <name evidence="2" type="ORF">I6G26_00320</name>
</gene>
<evidence type="ECO:0000313" key="5">
    <source>
        <dbReference type="Proteomes" id="UP000594834"/>
    </source>
</evidence>
<evidence type="ECO:0008006" key="6">
    <source>
        <dbReference type="Google" id="ProtNLM"/>
    </source>
</evidence>
<keyword evidence="5" id="KW-1185">Reference proteome</keyword>
<dbReference type="EMBL" id="CP065727">
    <property type="protein sequence ID" value="QPT43618.1"/>
    <property type="molecule type" value="Genomic_DNA"/>
</dbReference>
<dbReference type="AlphaFoldDB" id="A0A1B8QHV1"/>
<dbReference type="Proteomes" id="UP000594834">
    <property type="component" value="Plasmid unnamed"/>
</dbReference>
<accession>A0A1B8QHV1</accession>
<name>A0A1B8QHV1_MORNO</name>
<keyword evidence="2" id="KW-0614">Plasmid</keyword>
<reference evidence="2 5" key="2">
    <citation type="submission" date="2020-12" db="EMBL/GenBank/DDBJ databases">
        <title>FDA dAtabase for Regulatory Grade micrObial Sequences (FDA-ARGOS): Supporting development and validation of Infectious Disease Dx tests.</title>
        <authorList>
            <person name="Sproer C."/>
            <person name="Gronow S."/>
            <person name="Severitt S."/>
            <person name="Schroder I."/>
            <person name="Tallon L."/>
            <person name="Sadzewicz L."/>
            <person name="Zhao X."/>
            <person name="Boylan J."/>
            <person name="Ott S."/>
            <person name="Bowen H."/>
            <person name="Vavikolanu K."/>
            <person name="Mehta A."/>
            <person name="Aluvathingal J."/>
            <person name="Nadendla S."/>
            <person name="Lowell S."/>
            <person name="Myers T."/>
            <person name="Yan Y."/>
            <person name="Sichtig H."/>
        </authorList>
    </citation>
    <scope>NUCLEOTIDE SEQUENCE [LARGE SCALE GENOMIC DNA]</scope>
    <source>
        <strain evidence="2 5">FDAARGOS_869</strain>
        <plasmid evidence="2 5">unnamed</plasmid>
    </source>
</reference>
<geneLocation type="plasmid" evidence="2 5">
    <name>unnamed</name>
</geneLocation>
<evidence type="ECO:0000313" key="2">
    <source>
        <dbReference type="EMBL" id="QPT43571.1"/>
    </source>
</evidence>
<dbReference type="PROSITE" id="PS51257">
    <property type="entry name" value="PROKAR_LIPOPROTEIN"/>
    <property type="match status" value="1"/>
</dbReference>
<sequence>MPKILILLSCVGLVLTGCQSHKIPQAKGKWTPVNAVDFIPPNVTKYSDNVQTLAQDVDLSEADKEIYDEHF</sequence>
<protein>
    <recommendedName>
        <fullName evidence="6">Lipoprotein</fullName>
    </recommendedName>
</protein>